<reference evidence="1 2" key="1">
    <citation type="submission" date="2016-01" db="EMBL/GenBank/DDBJ databases">
        <title>Genome Sequences of Twelve Sporeforming Bacillus Species Isolated from Foods.</title>
        <authorList>
            <person name="Berendsen E.M."/>
            <person name="Wells-Bennik M.H."/>
            <person name="Krawcyk A.O."/>
            <person name="De Jong A."/>
            <person name="Holsappel S."/>
            <person name="Eijlander R.T."/>
            <person name="Kuipers O.P."/>
        </authorList>
    </citation>
    <scope>NUCLEOTIDE SEQUENCE [LARGE SCALE GENOMIC DNA]</scope>
    <source>
        <strain evidence="1 2">B4098</strain>
    </source>
</reference>
<dbReference type="OMA" id="MSMDLGV"/>
<comment type="caution">
    <text evidence="1">The sequence shown here is derived from an EMBL/GenBank/DDBJ whole genome shotgun (WGS) entry which is preliminary data.</text>
</comment>
<dbReference type="RefSeq" id="WP_013858702.1">
    <property type="nucleotide sequence ID" value="NZ_LQYG01000042.1"/>
</dbReference>
<organism evidence="1 2">
    <name type="scientific">Heyndrickxia coagulans</name>
    <name type="common">Weizmannia coagulans</name>
    <dbReference type="NCBI Taxonomy" id="1398"/>
    <lineage>
        <taxon>Bacteria</taxon>
        <taxon>Bacillati</taxon>
        <taxon>Bacillota</taxon>
        <taxon>Bacilli</taxon>
        <taxon>Bacillales</taxon>
        <taxon>Bacillaceae</taxon>
        <taxon>Heyndrickxia</taxon>
    </lineage>
</organism>
<dbReference type="Proteomes" id="UP000075288">
    <property type="component" value="Unassembled WGS sequence"/>
</dbReference>
<proteinExistence type="predicted"/>
<dbReference type="Pfam" id="PF14398">
    <property type="entry name" value="ATPgrasp_YheCD"/>
    <property type="match status" value="1"/>
</dbReference>
<dbReference type="SUPFAM" id="SSF56059">
    <property type="entry name" value="Glutathione synthetase ATP-binding domain-like"/>
    <property type="match status" value="1"/>
</dbReference>
<dbReference type="PATRIC" id="fig|1398.26.peg.2821"/>
<sequence length="393" mass="44622">MTAIWFDRKEKIFKRTVPSPLFWGKEAELLPFSAKPGEETPYRLMLKGASAGPLIGILISKSKKAISGDRDFFIAIQQTLQEKQGGLSFLFSLADISAHITGVFWDVKQEKWHRAMFPFPDVVYNRIRKRKEELEEDFRRFTRLLRQKRIPFFNPHFLNKYEVYEKLKQDPTIAGFLPETALISDKSSFHAFLLKHKDVYIKPAARSQGYGIRRIVQGPCEAWTFYTPQSAHLPASFSDVWEEIGPFAEKETYIVQETVPTALLDGRKYDYRVHAHYNGTGYRITGIGVRVARPGGMTTHTAKGGETLVLSSNEKMEIKKKIAPVISACGNALAESYGFFGEFTADIAPGNEGGFYLFELNAKPMSFDEPEIEAAKTRKLADLFYAITGFLEK</sequence>
<dbReference type="AlphaFoldDB" id="A0A150K0Y0"/>
<evidence type="ECO:0000313" key="1">
    <source>
        <dbReference type="EMBL" id="KYC63001.1"/>
    </source>
</evidence>
<accession>A0A150K0Y0</accession>
<evidence type="ECO:0008006" key="3">
    <source>
        <dbReference type="Google" id="ProtNLM"/>
    </source>
</evidence>
<evidence type="ECO:0000313" key="2">
    <source>
        <dbReference type="Proteomes" id="UP000075288"/>
    </source>
</evidence>
<protein>
    <recommendedName>
        <fullName evidence="3">ATP-grasp domain-containing protein</fullName>
    </recommendedName>
</protein>
<dbReference type="EMBL" id="LQYG01000042">
    <property type="protein sequence ID" value="KYC63001.1"/>
    <property type="molecule type" value="Genomic_DNA"/>
</dbReference>
<dbReference type="InterPro" id="IPR026838">
    <property type="entry name" value="YheC/D"/>
</dbReference>
<gene>
    <name evidence="1" type="ORF">B4098_0407</name>
</gene>
<name>A0A150K0Y0_HEYCO</name>